<protein>
    <recommendedName>
        <fullName evidence="3">Acyl carrier protein</fullName>
    </recommendedName>
</protein>
<sequence>MDNLKMAESKDAVLAQVIDIIRRAVDEDWILDFDIDAQTSFNDDLELESIEFVGIAEKIQEHYGKHIGFIEWLSGMKIDQIVALTVGDLADFVYGHLQA</sequence>
<dbReference type="InterPro" id="IPR036736">
    <property type="entry name" value="ACP-like_sf"/>
</dbReference>
<dbReference type="SUPFAM" id="SSF47336">
    <property type="entry name" value="ACP-like"/>
    <property type="match status" value="1"/>
</dbReference>
<dbReference type="Proteomes" id="UP000242886">
    <property type="component" value="Chromosome SDENCHOL"/>
</dbReference>
<name>A0A7Z7HQJ8_9PROT</name>
<accession>A0A7Z7HQJ8</accession>
<proteinExistence type="predicted"/>
<dbReference type="EMBL" id="LT837803">
    <property type="protein sequence ID" value="SMB25371.1"/>
    <property type="molecule type" value="Genomic_DNA"/>
</dbReference>
<evidence type="ECO:0000313" key="2">
    <source>
        <dbReference type="Proteomes" id="UP000242886"/>
    </source>
</evidence>
<dbReference type="Gene3D" id="1.10.1200.10">
    <property type="entry name" value="ACP-like"/>
    <property type="match status" value="1"/>
</dbReference>
<reference evidence="1" key="1">
    <citation type="submission" date="2017-03" db="EMBL/GenBank/DDBJ databases">
        <authorList>
            <consortium name="AG Boll"/>
        </authorList>
    </citation>
    <scope>NUCLEOTIDE SEQUENCE [LARGE SCALE GENOMIC DNA]</scope>
    <source>
        <strain evidence="1">Chol</strain>
    </source>
</reference>
<keyword evidence="2" id="KW-1185">Reference proteome</keyword>
<dbReference type="AlphaFoldDB" id="A0A7Z7HQJ8"/>
<gene>
    <name evidence="1" type="ORF">SDENCHOL_11259</name>
</gene>
<evidence type="ECO:0000313" key="1">
    <source>
        <dbReference type="EMBL" id="SMB25371.1"/>
    </source>
</evidence>
<organism evidence="1 2">
    <name type="scientific">Sterolibacterium denitrificans</name>
    <dbReference type="NCBI Taxonomy" id="157592"/>
    <lineage>
        <taxon>Bacteria</taxon>
        <taxon>Pseudomonadati</taxon>
        <taxon>Pseudomonadota</taxon>
        <taxon>Betaproteobacteria</taxon>
        <taxon>Nitrosomonadales</taxon>
        <taxon>Sterolibacteriaceae</taxon>
        <taxon>Sterolibacterium</taxon>
    </lineage>
</organism>
<evidence type="ECO:0008006" key="3">
    <source>
        <dbReference type="Google" id="ProtNLM"/>
    </source>
</evidence>